<evidence type="ECO:0000256" key="1">
    <source>
        <dbReference type="SAM" id="MobiDB-lite"/>
    </source>
</evidence>
<feature type="compositionally biased region" description="Basic and acidic residues" evidence="1">
    <location>
        <begin position="1"/>
        <end position="19"/>
    </location>
</feature>
<evidence type="ECO:0000313" key="2">
    <source>
        <dbReference type="EMBL" id="OJD10034.1"/>
    </source>
</evidence>
<name>A0A1J9P2G2_9EURO</name>
<organism evidence="2 3">
    <name type="scientific">Emergomyces pasteurianus Ep9510</name>
    <dbReference type="NCBI Taxonomy" id="1447872"/>
    <lineage>
        <taxon>Eukaryota</taxon>
        <taxon>Fungi</taxon>
        <taxon>Dikarya</taxon>
        <taxon>Ascomycota</taxon>
        <taxon>Pezizomycotina</taxon>
        <taxon>Eurotiomycetes</taxon>
        <taxon>Eurotiomycetidae</taxon>
        <taxon>Onygenales</taxon>
        <taxon>Ajellomycetaceae</taxon>
        <taxon>Emergomyces</taxon>
    </lineage>
</organism>
<dbReference type="AlphaFoldDB" id="A0A1J9P2G2"/>
<gene>
    <name evidence="2" type="ORF">AJ78_08789</name>
</gene>
<dbReference type="Proteomes" id="UP000182235">
    <property type="component" value="Unassembled WGS sequence"/>
</dbReference>
<keyword evidence="3" id="KW-1185">Reference proteome</keyword>
<proteinExistence type="predicted"/>
<feature type="region of interest" description="Disordered" evidence="1">
    <location>
        <begin position="1"/>
        <end position="83"/>
    </location>
</feature>
<dbReference type="VEuPathDB" id="FungiDB:AJ78_08789"/>
<protein>
    <submittedName>
        <fullName evidence="2">Uncharacterized protein</fullName>
    </submittedName>
</protein>
<dbReference type="EMBL" id="LGRN01000973">
    <property type="protein sequence ID" value="OJD10034.1"/>
    <property type="molecule type" value="Genomic_DNA"/>
</dbReference>
<accession>A0A1J9P2G2</accession>
<reference evidence="2 3" key="1">
    <citation type="submission" date="2015-07" db="EMBL/GenBank/DDBJ databases">
        <title>Emmonsia species relationships and genome sequence.</title>
        <authorList>
            <consortium name="The Broad Institute Genomics Platform"/>
            <person name="Cuomo C.A."/>
            <person name="Munoz J.F."/>
            <person name="Imamovic A."/>
            <person name="Priest M.E."/>
            <person name="Young S."/>
            <person name="Clay O.K."/>
            <person name="McEwen J.G."/>
        </authorList>
    </citation>
    <scope>NUCLEOTIDE SEQUENCE [LARGE SCALE GENOMIC DNA]</scope>
    <source>
        <strain evidence="2 3">UAMH 9510</strain>
    </source>
</reference>
<comment type="caution">
    <text evidence="2">The sequence shown here is derived from an EMBL/GenBank/DDBJ whole genome shotgun (WGS) entry which is preliminary data.</text>
</comment>
<evidence type="ECO:0000313" key="3">
    <source>
        <dbReference type="Proteomes" id="UP000182235"/>
    </source>
</evidence>
<feature type="compositionally biased region" description="Pro residues" evidence="1">
    <location>
        <begin position="45"/>
        <end position="56"/>
    </location>
</feature>
<sequence length="193" mass="21609">MFRNKSAERREAEIAERNRRAASRAASREPLNTPIPGGFDHRFETPPPHSSEPRSPPETARKAPLKMAEPVDTPEGASEDMGVPESIEDEATHRALQMATLYQKLVQRGILSEVASSMASTTYAVQPFTQHPFGGSSDRVKEFRQQYGHVSLRVDTKLAGHANYESWRRDVEAKAALLRASHILFNYENDPPE</sequence>